<keyword evidence="8" id="KW-0732">Signal</keyword>
<name>A0A2N3I2M3_9BACT</name>
<dbReference type="PRINTS" id="PR00765">
    <property type="entry name" value="CRBOXYPTASEA"/>
</dbReference>
<dbReference type="OrthoDB" id="5294005at2"/>
<accession>A0A2N3I2M3</accession>
<dbReference type="PROSITE" id="PS52035">
    <property type="entry name" value="PEPTIDASE_M14"/>
    <property type="match status" value="1"/>
</dbReference>
<dbReference type="GO" id="GO:0008270">
    <property type="term" value="F:zinc ion binding"/>
    <property type="evidence" value="ECO:0007669"/>
    <property type="project" value="InterPro"/>
</dbReference>
<dbReference type="PANTHER" id="PTHR11705:SF143">
    <property type="entry name" value="SLL0236 PROTEIN"/>
    <property type="match status" value="1"/>
</dbReference>
<dbReference type="CDD" id="cd06905">
    <property type="entry name" value="M14-like"/>
    <property type="match status" value="1"/>
</dbReference>
<proteinExistence type="inferred from homology"/>
<reference evidence="10 11" key="1">
    <citation type="submission" date="2017-06" db="EMBL/GenBank/DDBJ databases">
        <title>Raineya orbicola gen. nov., sp. nov. a slightly thermophilic bacterium of the phylum Bacteroidetes and the description of Raineyaceae fam. nov.</title>
        <authorList>
            <person name="Albuquerque L."/>
            <person name="Polonia A.R.M."/>
            <person name="Barroso C."/>
            <person name="Froufe H.J.C."/>
            <person name="Lage O."/>
            <person name="Lobo-Da-Cunha A."/>
            <person name="Egas C."/>
            <person name="Da Costa M.S."/>
        </authorList>
    </citation>
    <scope>NUCLEOTIDE SEQUENCE [LARGE SCALE GENOMIC DNA]</scope>
    <source>
        <strain evidence="10 11">SPSPC-11</strain>
    </source>
</reference>
<evidence type="ECO:0000313" key="11">
    <source>
        <dbReference type="Proteomes" id="UP000233387"/>
    </source>
</evidence>
<evidence type="ECO:0000256" key="7">
    <source>
        <dbReference type="PROSITE-ProRule" id="PRU01379"/>
    </source>
</evidence>
<keyword evidence="5" id="KW-0862">Zinc</keyword>
<feature type="active site" description="Proton donor/acceptor" evidence="7">
    <location>
        <position position="376"/>
    </location>
</feature>
<dbReference type="PANTHER" id="PTHR11705">
    <property type="entry name" value="PROTEASE FAMILY M14 CARBOXYPEPTIDASE A,B"/>
    <property type="match status" value="1"/>
</dbReference>
<dbReference type="SMART" id="SM00631">
    <property type="entry name" value="Zn_pept"/>
    <property type="match status" value="1"/>
</dbReference>
<sequence length="588" mass="66460">MQKNILLLISCIVLTFSSTFAQKQEDLGLRALGTPPNPKVKVAWNRYYTYDEVTSICRQIQKAYPDLVTIESIGKSYQGKDIWALTITDFKAGKPETKPAFYIDGNIHSNEIQGTEVALYTAWYLTENYKDVKFIKELLQERTFYILPTINPDGRDDFLKNLNNANTPRSGLVPIDDDGDGLIDEDDFDDLNGDGEITFMRRKSKTGRYIPHPNDPRQMIMAKPGEPGEYELLGYEGLDNDGDGFVNEDRKGYYDPNRDWGWGWQPDYIQFGANKYPFSLPESRAVADFVMKHPNIAGSQHYHNYGGMLLRGPGSEEDAFTFTPSDIAVYDVLGKTGEKMIPGYKYLISYKDLYSTYGDFSNWMHAGRGVVSFVNELMTSYLLFDSKEGTAFGRFDNNEFYEFDKLLLFGDAFVEWKPFKHPNYGDIEVGGFKKNYVRNYPGFLIEQDAHRNMAFTLFHAYHIPKLEVLEVKSKSLGNGLTQITATIANTRLIPTHLAHDIKYKINPPNLITLKGENVLAGMLMENADFGIGKEIKGFPPATIAVENIAGMGSVKVRWVVRGNPKNYNIEINSAKGGLKTHTGTIQAE</sequence>
<evidence type="ECO:0000256" key="1">
    <source>
        <dbReference type="ARBA" id="ARBA00001947"/>
    </source>
</evidence>
<dbReference type="GO" id="GO:0006508">
    <property type="term" value="P:proteolysis"/>
    <property type="evidence" value="ECO:0007669"/>
    <property type="project" value="UniProtKB-KW"/>
</dbReference>
<keyword evidence="6" id="KW-0482">Metalloprotease</keyword>
<keyword evidence="4" id="KW-0378">Hydrolase</keyword>
<evidence type="ECO:0000256" key="4">
    <source>
        <dbReference type="ARBA" id="ARBA00022801"/>
    </source>
</evidence>
<protein>
    <submittedName>
        <fullName evidence="10">Zinc carboxypeptidase</fullName>
    </submittedName>
</protein>
<dbReference type="Pfam" id="PF00246">
    <property type="entry name" value="Peptidase_M14"/>
    <property type="match status" value="2"/>
</dbReference>
<feature type="chain" id="PRO_5014632584" evidence="8">
    <location>
        <begin position="22"/>
        <end position="588"/>
    </location>
</feature>
<evidence type="ECO:0000259" key="9">
    <source>
        <dbReference type="PROSITE" id="PS52035"/>
    </source>
</evidence>
<gene>
    <name evidence="10" type="ORF">Rain11_2616</name>
</gene>
<evidence type="ECO:0000256" key="5">
    <source>
        <dbReference type="ARBA" id="ARBA00022833"/>
    </source>
</evidence>
<dbReference type="Proteomes" id="UP000233387">
    <property type="component" value="Unassembled WGS sequence"/>
</dbReference>
<feature type="signal peptide" evidence="8">
    <location>
        <begin position="1"/>
        <end position="21"/>
    </location>
</feature>
<evidence type="ECO:0000313" key="10">
    <source>
        <dbReference type="EMBL" id="PKQ64554.1"/>
    </source>
</evidence>
<comment type="cofactor">
    <cofactor evidence="1">
        <name>Zn(2+)</name>
        <dbReference type="ChEBI" id="CHEBI:29105"/>
    </cofactor>
</comment>
<keyword evidence="10" id="KW-0121">Carboxypeptidase</keyword>
<evidence type="ECO:0000256" key="8">
    <source>
        <dbReference type="SAM" id="SignalP"/>
    </source>
</evidence>
<dbReference type="InterPro" id="IPR000834">
    <property type="entry name" value="Peptidase_M14"/>
</dbReference>
<evidence type="ECO:0000256" key="3">
    <source>
        <dbReference type="ARBA" id="ARBA00022670"/>
    </source>
</evidence>
<dbReference type="EMBL" id="NKXO01000069">
    <property type="protein sequence ID" value="PKQ64554.1"/>
    <property type="molecule type" value="Genomic_DNA"/>
</dbReference>
<dbReference type="SUPFAM" id="SSF53187">
    <property type="entry name" value="Zn-dependent exopeptidases"/>
    <property type="match status" value="1"/>
</dbReference>
<dbReference type="Gene3D" id="3.40.630.10">
    <property type="entry name" value="Zn peptidases"/>
    <property type="match status" value="1"/>
</dbReference>
<comment type="caution">
    <text evidence="10">The sequence shown here is derived from an EMBL/GenBank/DDBJ whole genome shotgun (WGS) entry which is preliminary data.</text>
</comment>
<evidence type="ECO:0000256" key="6">
    <source>
        <dbReference type="ARBA" id="ARBA00023049"/>
    </source>
</evidence>
<keyword evidence="3" id="KW-0645">Protease</keyword>
<dbReference type="InterPro" id="IPR018247">
    <property type="entry name" value="EF_Hand_1_Ca_BS"/>
</dbReference>
<dbReference type="RefSeq" id="WP_101359877.1">
    <property type="nucleotide sequence ID" value="NZ_NKXO01000069.1"/>
</dbReference>
<comment type="similarity">
    <text evidence="2 7">Belongs to the peptidase M14 family.</text>
</comment>
<dbReference type="PROSITE" id="PS00018">
    <property type="entry name" value="EF_HAND_1"/>
    <property type="match status" value="1"/>
</dbReference>
<dbReference type="GO" id="GO:0005615">
    <property type="term" value="C:extracellular space"/>
    <property type="evidence" value="ECO:0007669"/>
    <property type="project" value="TreeGrafter"/>
</dbReference>
<organism evidence="10 11">
    <name type="scientific">Raineya orbicola</name>
    <dbReference type="NCBI Taxonomy" id="2016530"/>
    <lineage>
        <taxon>Bacteria</taxon>
        <taxon>Pseudomonadati</taxon>
        <taxon>Bacteroidota</taxon>
        <taxon>Cytophagia</taxon>
        <taxon>Cytophagales</taxon>
        <taxon>Raineyaceae</taxon>
        <taxon>Raineya</taxon>
    </lineage>
</organism>
<evidence type="ECO:0000256" key="2">
    <source>
        <dbReference type="ARBA" id="ARBA00005988"/>
    </source>
</evidence>
<dbReference type="AlphaFoldDB" id="A0A2N3I2M3"/>
<dbReference type="GO" id="GO:0004181">
    <property type="term" value="F:metallocarboxypeptidase activity"/>
    <property type="evidence" value="ECO:0007669"/>
    <property type="project" value="InterPro"/>
</dbReference>
<keyword evidence="11" id="KW-1185">Reference proteome</keyword>
<feature type="domain" description="Peptidase M14" evidence="9">
    <location>
        <begin position="46"/>
        <end position="401"/>
    </location>
</feature>